<proteinExistence type="predicted"/>
<reference evidence="1" key="1">
    <citation type="journal article" date="2018" name="Genome Res.">
        <title>The genomic architecture and molecular evolution of ant odorant receptors.</title>
        <authorList>
            <person name="McKenzie S.K."/>
            <person name="Kronauer D.J.C."/>
        </authorList>
    </citation>
    <scope>NUCLEOTIDE SEQUENCE [LARGE SCALE GENOMIC DNA]</scope>
    <source>
        <strain evidence="1">Clonal line C1</strain>
    </source>
</reference>
<evidence type="ECO:0000313" key="1">
    <source>
        <dbReference type="EMBL" id="RLU21792.1"/>
    </source>
</evidence>
<sequence>MDAKIRDDSDLSQVANMPERGRGFGVNSLAVRVKCSLGSGGVDREGRPTNIFLENHRVQKSLFSLWLLAS</sequence>
<organism evidence="1">
    <name type="scientific">Ooceraea biroi</name>
    <name type="common">Clonal raider ant</name>
    <name type="synonym">Cerapachys biroi</name>
    <dbReference type="NCBI Taxonomy" id="2015173"/>
    <lineage>
        <taxon>Eukaryota</taxon>
        <taxon>Metazoa</taxon>
        <taxon>Ecdysozoa</taxon>
        <taxon>Arthropoda</taxon>
        <taxon>Hexapoda</taxon>
        <taxon>Insecta</taxon>
        <taxon>Pterygota</taxon>
        <taxon>Neoptera</taxon>
        <taxon>Endopterygota</taxon>
        <taxon>Hymenoptera</taxon>
        <taxon>Apocrita</taxon>
        <taxon>Aculeata</taxon>
        <taxon>Formicoidea</taxon>
        <taxon>Formicidae</taxon>
        <taxon>Dorylinae</taxon>
        <taxon>Ooceraea</taxon>
    </lineage>
</organism>
<name>A0A3L8DNJ5_OOCBI</name>
<gene>
    <name evidence="1" type="ORF">DMN91_006168</name>
</gene>
<dbReference type="EMBL" id="QOIP01000006">
    <property type="protein sequence ID" value="RLU21792.1"/>
    <property type="molecule type" value="Genomic_DNA"/>
</dbReference>
<comment type="caution">
    <text evidence="1">The sequence shown here is derived from an EMBL/GenBank/DDBJ whole genome shotgun (WGS) entry which is preliminary data.</text>
</comment>
<dbReference type="Proteomes" id="UP000279307">
    <property type="component" value="Chromosome 6"/>
</dbReference>
<reference evidence="1" key="2">
    <citation type="submission" date="2018-07" db="EMBL/GenBank/DDBJ databases">
        <authorList>
            <person name="Mckenzie S.K."/>
            <person name="Kronauer D.J.C."/>
        </authorList>
    </citation>
    <scope>NUCLEOTIDE SEQUENCE</scope>
    <source>
        <strain evidence="1">Clonal line C1</strain>
    </source>
</reference>
<accession>A0A3L8DNJ5</accession>
<protein>
    <submittedName>
        <fullName evidence="1">Uncharacterized protein</fullName>
    </submittedName>
</protein>
<dbReference type="AlphaFoldDB" id="A0A3L8DNJ5"/>